<feature type="transmembrane region" description="Helical" evidence="1">
    <location>
        <begin position="80"/>
        <end position="101"/>
    </location>
</feature>
<reference evidence="2 3" key="1">
    <citation type="submission" date="2020-05" db="EMBL/GenBank/DDBJ databases">
        <title>Parvularcula mediterraneae sp. nov., isolated from polypropylene straw from shallow seawater of the seashore of Laganas in Zakynthos island, Greece.</title>
        <authorList>
            <person name="Szabo I."/>
            <person name="Al-Omari J."/>
            <person name="Rado J."/>
            <person name="Szerdahelyi G.S."/>
        </authorList>
    </citation>
    <scope>NUCLEOTIDE SEQUENCE [LARGE SCALE GENOMIC DNA]</scope>
    <source>
        <strain evidence="2 3">ZS-1/3</strain>
    </source>
</reference>
<keyword evidence="3" id="KW-1185">Reference proteome</keyword>
<feature type="transmembrane region" description="Helical" evidence="1">
    <location>
        <begin position="46"/>
        <end position="68"/>
    </location>
</feature>
<proteinExistence type="inferred from homology"/>
<dbReference type="PANTHER" id="PTHR34300:SF2">
    <property type="entry name" value="QUEUOSINE PRECURSOR TRANSPORTER-RELATED"/>
    <property type="match status" value="1"/>
</dbReference>
<accession>A0A7Y3RLN1</accession>
<dbReference type="EMBL" id="JABFCX010000002">
    <property type="protein sequence ID" value="NNU16378.1"/>
    <property type="molecule type" value="Genomic_DNA"/>
</dbReference>
<comment type="caution">
    <text evidence="2">The sequence shown here is derived from an EMBL/GenBank/DDBJ whole genome shotgun (WGS) entry which is preliminary data.</text>
</comment>
<dbReference type="RefSeq" id="WP_173198553.1">
    <property type="nucleotide sequence ID" value="NZ_JABFCX010000002.1"/>
</dbReference>
<keyword evidence="1" id="KW-0812">Transmembrane</keyword>
<evidence type="ECO:0000313" key="2">
    <source>
        <dbReference type="EMBL" id="NNU16378.1"/>
    </source>
</evidence>
<protein>
    <recommendedName>
        <fullName evidence="1">Probable queuosine precursor transporter</fullName>
        <shortName evidence="1">Q precursor transporter</shortName>
    </recommendedName>
</protein>
<keyword evidence="1" id="KW-0997">Cell inner membrane</keyword>
<feature type="transmembrane region" description="Helical" evidence="1">
    <location>
        <begin position="178"/>
        <end position="204"/>
    </location>
</feature>
<keyword evidence="1" id="KW-1133">Transmembrane helix</keyword>
<dbReference type="AlphaFoldDB" id="A0A7Y3RLN1"/>
<keyword evidence="1" id="KW-0472">Membrane</keyword>
<organism evidence="2 3">
    <name type="scientific">Parvularcula mediterranea</name>
    <dbReference type="NCBI Taxonomy" id="2732508"/>
    <lineage>
        <taxon>Bacteria</taxon>
        <taxon>Pseudomonadati</taxon>
        <taxon>Pseudomonadota</taxon>
        <taxon>Alphaproteobacteria</taxon>
        <taxon>Parvularculales</taxon>
        <taxon>Parvularculaceae</taxon>
        <taxon>Parvularcula</taxon>
    </lineage>
</organism>
<sequence length="238" mass="25067">MQEGLTQIRGDVAGSRAYKHFDLLLAATCVIVVCSNIIGAGKVAEVGGFAFGAGVLFFPLSYVLGDVLTEVYGYTKARRAIMAATAAALFAALMAGVITWMPPAGSWNSDLGGIDRQTAFEANFGQAPRIVAASLVALFFGEIANARVMALMKVKRGASKLWQRTIGSTAVGQGVDSLLFYPLAFLGVWPVSLVITVAVTNYVLKVLWEALLTPVTYKVVGALKASEGVEVFDAPGPD</sequence>
<keyword evidence="1" id="KW-0813">Transport</keyword>
<dbReference type="InterPro" id="IPR003744">
    <property type="entry name" value="YhhQ"/>
</dbReference>
<evidence type="ECO:0000256" key="1">
    <source>
        <dbReference type="HAMAP-Rule" id="MF_02088"/>
    </source>
</evidence>
<comment type="subcellular location">
    <subcellularLocation>
        <location evidence="1">Cell inner membrane</location>
        <topology evidence="1">Multi-pass membrane protein</topology>
    </subcellularLocation>
</comment>
<name>A0A7Y3RLN1_9PROT</name>
<dbReference type="PANTHER" id="PTHR34300">
    <property type="entry name" value="QUEUOSINE PRECURSOR TRANSPORTER-RELATED"/>
    <property type="match status" value="1"/>
</dbReference>
<comment type="similarity">
    <text evidence="1">Belongs to the vitamin uptake transporter (VUT/ECF) (TC 2.A.88) family. Q precursor transporter subfamily.</text>
</comment>
<comment type="function">
    <text evidence="1">Involved in the import of queuosine (Q) precursors, required for Q precursor salvage.</text>
</comment>
<dbReference type="GO" id="GO:0022857">
    <property type="term" value="F:transmembrane transporter activity"/>
    <property type="evidence" value="ECO:0007669"/>
    <property type="project" value="UniProtKB-UniRule"/>
</dbReference>
<feature type="transmembrane region" description="Helical" evidence="1">
    <location>
        <begin position="21"/>
        <end position="40"/>
    </location>
</feature>
<feature type="transmembrane region" description="Helical" evidence="1">
    <location>
        <begin position="130"/>
        <end position="150"/>
    </location>
</feature>
<gene>
    <name evidence="2" type="ORF">HK107_08605</name>
</gene>
<evidence type="ECO:0000313" key="3">
    <source>
        <dbReference type="Proteomes" id="UP000536835"/>
    </source>
</evidence>
<dbReference type="Pfam" id="PF02592">
    <property type="entry name" value="Vut_1"/>
    <property type="match status" value="1"/>
</dbReference>
<dbReference type="GO" id="GO:0005886">
    <property type="term" value="C:plasma membrane"/>
    <property type="evidence" value="ECO:0007669"/>
    <property type="project" value="UniProtKB-SubCell"/>
</dbReference>
<keyword evidence="1" id="KW-1003">Cell membrane</keyword>
<dbReference type="Proteomes" id="UP000536835">
    <property type="component" value="Unassembled WGS sequence"/>
</dbReference>
<dbReference type="NCBIfam" id="TIGR00697">
    <property type="entry name" value="queuosine precursor transporter"/>
    <property type="match status" value="1"/>
</dbReference>
<dbReference type="HAMAP" id="MF_02088">
    <property type="entry name" value="Q_prec_transport"/>
    <property type="match status" value="1"/>
</dbReference>